<dbReference type="STRING" id="30522.A0A4W2CUJ0"/>
<name>A0A4W2CUJ0_BOBOX</name>
<gene>
    <name evidence="2" type="primary">TSGA13</name>
</gene>
<dbReference type="Proteomes" id="UP000429181">
    <property type="component" value="Chromosome 4"/>
</dbReference>
<evidence type="ECO:0000313" key="4">
    <source>
        <dbReference type="Proteomes" id="UP000429181"/>
    </source>
</evidence>
<dbReference type="Ensembl" id="ENSBIXT00005051798.1">
    <property type="protein sequence ID" value="ENSBIXP00005042596.1"/>
    <property type="gene ID" value="ENSBIXG00005026056.1"/>
</dbReference>
<dbReference type="GeneTree" id="ENSGT00390000009822"/>
<protein>
    <submittedName>
        <fullName evidence="1">Testis specific 13</fullName>
    </submittedName>
</protein>
<dbReference type="OMA" id="WIIKNAT"/>
<keyword evidence="3" id="KW-1185">Reference proteome</keyword>
<evidence type="ECO:0000313" key="1">
    <source>
        <dbReference type="Ensembl" id="ENSBIXP00000017023.1"/>
    </source>
</evidence>
<dbReference type="Proteomes" id="UP000314981">
    <property type="component" value="Chromosome 4"/>
</dbReference>
<dbReference type="PANTHER" id="PTHR37352:SF1">
    <property type="entry name" value="TESTIS-SPECIFIC GENE 13 PROTEIN"/>
    <property type="match status" value="1"/>
</dbReference>
<evidence type="ECO:0000313" key="2">
    <source>
        <dbReference type="Ensembl" id="ENSBIXP00005042596.1"/>
    </source>
</evidence>
<proteinExistence type="predicted"/>
<reference evidence="3 4" key="1">
    <citation type="submission" date="2018-11" db="EMBL/GenBank/DDBJ databases">
        <title>Haplotype-resolved cattle genomes.</title>
        <authorList>
            <person name="Low W.Y."/>
            <person name="Tearle R."/>
            <person name="Bickhart D.M."/>
            <person name="Rosen B.D."/>
            <person name="Koren S."/>
            <person name="Rhie A."/>
            <person name="Hiendleder S."/>
            <person name="Phillippy A.M."/>
            <person name="Smith T.P.L."/>
            <person name="Williams J.L."/>
        </authorList>
    </citation>
    <scope>NUCLEOTIDE SEQUENCE [LARGE SCALE GENOMIC DNA]</scope>
</reference>
<dbReference type="AlphaFoldDB" id="A0A4W2CUJ0"/>
<dbReference type="Pfam" id="PF14994">
    <property type="entry name" value="TSGA13"/>
    <property type="match status" value="1"/>
</dbReference>
<sequence length="274" mass="31950">GGQERVEDHTSQHAKPRTFRTSPVMFEKEIFFDSDEIIDAVGQSKFVLKNLHHYTVHPNLAQYYEPLKPTALQKFLARNRKIQSFTLKVIEYDQDKTLLILTNNPLPCPIDHQGKDVTPKYFSNELLLKESHQHKPTENFFLPLMPQKKNLRSGLKPVFPLMLLEDTKSKREQWFRFSTDNDFKSEGKYSKVYTLRQQKKMYPQLTFASVCKKYMKNDVSKKSGSDSPTSQMIWEPLTLSSLLEKKPTRTAPGESEFRNGRAQQWFIKSATVIK</sequence>
<dbReference type="InterPro" id="IPR029241">
    <property type="entry name" value="TSGA13"/>
</dbReference>
<organism evidence="1 3">
    <name type="scientific">Bos indicus x Bos taurus</name>
    <name type="common">Hybrid cattle</name>
    <dbReference type="NCBI Taxonomy" id="30522"/>
    <lineage>
        <taxon>Eukaryota</taxon>
        <taxon>Metazoa</taxon>
        <taxon>Chordata</taxon>
        <taxon>Craniata</taxon>
        <taxon>Vertebrata</taxon>
        <taxon>Euteleostomi</taxon>
        <taxon>Mammalia</taxon>
        <taxon>Eutheria</taxon>
        <taxon>Laurasiatheria</taxon>
        <taxon>Artiodactyla</taxon>
        <taxon>Ruminantia</taxon>
        <taxon>Pecora</taxon>
        <taxon>Bovidae</taxon>
        <taxon>Bovinae</taxon>
        <taxon>Bos</taxon>
    </lineage>
</organism>
<reference evidence="1" key="2">
    <citation type="submission" date="2025-05" db="UniProtKB">
        <authorList>
            <consortium name="Ensembl"/>
        </authorList>
    </citation>
    <scope>IDENTIFICATION</scope>
</reference>
<evidence type="ECO:0000313" key="3">
    <source>
        <dbReference type="Proteomes" id="UP000314981"/>
    </source>
</evidence>
<dbReference type="Ensembl" id="ENSBIXT00000029282.1">
    <property type="protein sequence ID" value="ENSBIXP00000017023.1"/>
    <property type="gene ID" value="ENSBIXG00000021081.1"/>
</dbReference>
<dbReference type="PANTHER" id="PTHR37352">
    <property type="entry name" value="TESTIS-SPECIFIC GENE 13 PROTEIN"/>
    <property type="match status" value="1"/>
</dbReference>
<accession>A0A4W2CUJ0</accession>